<evidence type="ECO:0000313" key="11">
    <source>
        <dbReference type="Proteomes" id="UP000324497"/>
    </source>
</evidence>
<comment type="similarity">
    <text evidence="2">Belongs to the binding-protein-dependent transport system permease family. CysTW subfamily.</text>
</comment>
<dbReference type="GO" id="GO:0055085">
    <property type="term" value="P:transmembrane transport"/>
    <property type="evidence" value="ECO:0007669"/>
    <property type="project" value="InterPro"/>
</dbReference>
<evidence type="ECO:0000259" key="9">
    <source>
        <dbReference type="PROSITE" id="PS50928"/>
    </source>
</evidence>
<feature type="transmembrane region" description="Helical" evidence="8">
    <location>
        <begin position="239"/>
        <end position="261"/>
    </location>
</feature>
<name>A0A3S6QVJ6_9LACO</name>
<dbReference type="Gene3D" id="1.10.3720.10">
    <property type="entry name" value="MetI-like"/>
    <property type="match status" value="1"/>
</dbReference>
<dbReference type="GeneID" id="78521690"/>
<sequence length="272" mass="29569">MSNRLKIFLPFGILVVLVLLIPVCVMFAAGFQSVSGNFSLINYQQILTNSYYREAITNSLQISLVTSLFSILVALFGAWSLTRLTTGAKNILLTVFNMSSSFAGVPLAFSLIILFGNAGVWKAISTAIGWHVGASIYSITGMTFAYTFFEIPLGIMFLFPVLSSLNHEWLEVSNVLGASKFFFLQKVILPVVLPNIVQVFILLFANAMGTYETAYALVGDNLVSIPTLIGSLINGEIVANVPLACAFATVFAVVMALIVWVGNRLTRNQKEG</sequence>
<evidence type="ECO:0000313" key="10">
    <source>
        <dbReference type="EMBL" id="AUJ31990.1"/>
    </source>
</evidence>
<evidence type="ECO:0000256" key="4">
    <source>
        <dbReference type="ARBA" id="ARBA00022475"/>
    </source>
</evidence>
<evidence type="ECO:0000256" key="1">
    <source>
        <dbReference type="ARBA" id="ARBA00004651"/>
    </source>
</evidence>
<feature type="transmembrane region" description="Helical" evidence="8">
    <location>
        <begin position="91"/>
        <end position="114"/>
    </location>
</feature>
<dbReference type="EMBL" id="CP018180">
    <property type="protein sequence ID" value="AUJ31990.1"/>
    <property type="molecule type" value="Genomic_DNA"/>
</dbReference>
<dbReference type="Pfam" id="PF00528">
    <property type="entry name" value="BPD_transp_1"/>
    <property type="match status" value="1"/>
</dbReference>
<evidence type="ECO:0000256" key="3">
    <source>
        <dbReference type="ARBA" id="ARBA00022448"/>
    </source>
</evidence>
<dbReference type="SUPFAM" id="SSF161098">
    <property type="entry name" value="MetI-like"/>
    <property type="match status" value="1"/>
</dbReference>
<dbReference type="KEGG" id="lng:BSQ50_05100"/>
<keyword evidence="11" id="KW-1185">Reference proteome</keyword>
<protein>
    <submittedName>
        <fullName evidence="10">ABC transporter permease</fullName>
    </submittedName>
</protein>
<accession>A0A3S6QVJ6</accession>
<dbReference type="PROSITE" id="PS50928">
    <property type="entry name" value="ABC_TM1"/>
    <property type="match status" value="1"/>
</dbReference>
<dbReference type="PANTHER" id="PTHR42929:SF1">
    <property type="entry name" value="INNER MEMBRANE ABC TRANSPORTER PERMEASE PROTEIN YDCU-RELATED"/>
    <property type="match status" value="1"/>
</dbReference>
<evidence type="ECO:0000256" key="2">
    <source>
        <dbReference type="ARBA" id="ARBA00007069"/>
    </source>
</evidence>
<evidence type="ECO:0000256" key="8">
    <source>
        <dbReference type="RuleBase" id="RU363032"/>
    </source>
</evidence>
<feature type="transmembrane region" description="Helical" evidence="8">
    <location>
        <begin position="7"/>
        <end position="31"/>
    </location>
</feature>
<dbReference type="InterPro" id="IPR035906">
    <property type="entry name" value="MetI-like_sf"/>
</dbReference>
<keyword evidence="3 8" id="KW-0813">Transport</keyword>
<dbReference type="PANTHER" id="PTHR42929">
    <property type="entry name" value="INNER MEMBRANE ABC TRANSPORTER PERMEASE PROTEIN YDCU-RELATED-RELATED"/>
    <property type="match status" value="1"/>
</dbReference>
<keyword evidence="5 8" id="KW-0812">Transmembrane</keyword>
<evidence type="ECO:0000256" key="5">
    <source>
        <dbReference type="ARBA" id="ARBA00022692"/>
    </source>
</evidence>
<feature type="transmembrane region" description="Helical" evidence="8">
    <location>
        <begin position="144"/>
        <end position="162"/>
    </location>
</feature>
<gene>
    <name evidence="10" type="ORF">BSQ50_05100</name>
</gene>
<keyword evidence="6 8" id="KW-1133">Transmembrane helix</keyword>
<dbReference type="Proteomes" id="UP000324497">
    <property type="component" value="Chromosome"/>
</dbReference>
<keyword evidence="7 8" id="KW-0472">Membrane</keyword>
<evidence type="ECO:0000256" key="6">
    <source>
        <dbReference type="ARBA" id="ARBA00022989"/>
    </source>
</evidence>
<feature type="transmembrane region" description="Helical" evidence="8">
    <location>
        <begin position="182"/>
        <end position="205"/>
    </location>
</feature>
<organism evidence="10 11">
    <name type="scientific">Liquorilactobacillus nagelii</name>
    <dbReference type="NCBI Taxonomy" id="82688"/>
    <lineage>
        <taxon>Bacteria</taxon>
        <taxon>Bacillati</taxon>
        <taxon>Bacillota</taxon>
        <taxon>Bacilli</taxon>
        <taxon>Lactobacillales</taxon>
        <taxon>Lactobacillaceae</taxon>
        <taxon>Liquorilactobacillus</taxon>
    </lineage>
</organism>
<proteinExistence type="inferred from homology"/>
<dbReference type="AlphaFoldDB" id="A0A3S6QVJ6"/>
<dbReference type="RefSeq" id="WP_057886184.1">
    <property type="nucleotide sequence ID" value="NZ_CP018180.1"/>
</dbReference>
<evidence type="ECO:0000256" key="7">
    <source>
        <dbReference type="ARBA" id="ARBA00023136"/>
    </source>
</evidence>
<feature type="domain" description="ABC transmembrane type-1" evidence="9">
    <location>
        <begin position="56"/>
        <end position="262"/>
    </location>
</feature>
<keyword evidence="4" id="KW-1003">Cell membrane</keyword>
<dbReference type="GO" id="GO:0005886">
    <property type="term" value="C:plasma membrane"/>
    <property type="evidence" value="ECO:0007669"/>
    <property type="project" value="UniProtKB-SubCell"/>
</dbReference>
<dbReference type="CDD" id="cd06261">
    <property type="entry name" value="TM_PBP2"/>
    <property type="match status" value="1"/>
</dbReference>
<feature type="transmembrane region" description="Helical" evidence="8">
    <location>
        <begin position="60"/>
        <end position="79"/>
    </location>
</feature>
<reference evidence="10 11" key="1">
    <citation type="submission" date="2016-11" db="EMBL/GenBank/DDBJ databases">
        <title>Interaction between Lactobacillus species and yeast in water kefir.</title>
        <authorList>
            <person name="Behr J."/>
            <person name="Xu D."/>
            <person name="Vogel R.F."/>
        </authorList>
    </citation>
    <scope>NUCLEOTIDE SEQUENCE [LARGE SCALE GENOMIC DNA]</scope>
    <source>
        <strain evidence="10 11">TMW 1.1827</strain>
    </source>
</reference>
<comment type="subcellular location">
    <subcellularLocation>
        <location evidence="1 8">Cell membrane</location>
        <topology evidence="1 8">Multi-pass membrane protein</topology>
    </subcellularLocation>
</comment>
<dbReference type="InterPro" id="IPR000515">
    <property type="entry name" value="MetI-like"/>
</dbReference>